<proteinExistence type="predicted"/>
<evidence type="ECO:0008006" key="4">
    <source>
        <dbReference type="Google" id="ProtNLM"/>
    </source>
</evidence>
<feature type="signal peptide" evidence="1">
    <location>
        <begin position="1"/>
        <end position="21"/>
    </location>
</feature>
<dbReference type="PROSITE" id="PS51257">
    <property type="entry name" value="PROKAR_LIPOPROTEIN"/>
    <property type="match status" value="1"/>
</dbReference>
<name>A0ABW3K2S4_9BACT</name>
<comment type="caution">
    <text evidence="2">The sequence shown here is derived from an EMBL/GenBank/DDBJ whole genome shotgun (WGS) entry which is preliminary data.</text>
</comment>
<keyword evidence="3" id="KW-1185">Reference proteome</keyword>
<sequence>MQILRRTLLLLIAAVLAYSCADENESPRYTGEIQFSFNPNATIKPGGRTAVDFPDGSYLIVTIQSASGTPVLTRERVDLVRVGDEYIGEPLALPEGNFRLTDFWVVSPTRVLLYAAPKEGAPLAGLVDDPLPQTFSISKDQLSNVGVQVIDVTDSSPQDFGYVSFELDVIRKFQISVFTTGEGGLTLSSATATLLNGIDTLQLEALEAKVNTFVFTENPDDSVTLAVTKPGYTRYARKFTFNQLKEELNGDPLTVVLSPAVTFVALHDVTNALDFSIRVTGPSGQITIDWGDGTSGIYDLDTDDAQEHDYAHSGKYFVSITGDLTNVTDFYSFYGGGPMVDHIDVSQLTEMVDIRIGLTVSPLSIDLTKNKKLTGLMLIGNNMGEILIAPDNILQFISIDGPNNFTTASLDAFVNTLYQSVVETGRTEGYISLYAIWYETENNNMVGPPSEEALTKLRSLRDDYGWAISPNP</sequence>
<dbReference type="Proteomes" id="UP001597112">
    <property type="component" value="Unassembled WGS sequence"/>
</dbReference>
<protein>
    <recommendedName>
        <fullName evidence="4">PKD domain-containing protein</fullName>
    </recommendedName>
</protein>
<organism evidence="2 3">
    <name type="scientific">Ohtaekwangia kribbensis</name>
    <dbReference type="NCBI Taxonomy" id="688913"/>
    <lineage>
        <taxon>Bacteria</taxon>
        <taxon>Pseudomonadati</taxon>
        <taxon>Bacteroidota</taxon>
        <taxon>Cytophagia</taxon>
        <taxon>Cytophagales</taxon>
        <taxon>Fulvivirgaceae</taxon>
        <taxon>Ohtaekwangia</taxon>
    </lineage>
</organism>
<accession>A0ABW3K2S4</accession>
<evidence type="ECO:0000256" key="1">
    <source>
        <dbReference type="SAM" id="SignalP"/>
    </source>
</evidence>
<evidence type="ECO:0000313" key="3">
    <source>
        <dbReference type="Proteomes" id="UP001597112"/>
    </source>
</evidence>
<reference evidence="3" key="1">
    <citation type="journal article" date="2019" name="Int. J. Syst. Evol. Microbiol.">
        <title>The Global Catalogue of Microorganisms (GCM) 10K type strain sequencing project: providing services to taxonomists for standard genome sequencing and annotation.</title>
        <authorList>
            <consortium name="The Broad Institute Genomics Platform"/>
            <consortium name="The Broad Institute Genome Sequencing Center for Infectious Disease"/>
            <person name="Wu L."/>
            <person name="Ma J."/>
        </authorList>
    </citation>
    <scope>NUCLEOTIDE SEQUENCE [LARGE SCALE GENOMIC DNA]</scope>
    <source>
        <strain evidence="3">CCUG 58938</strain>
    </source>
</reference>
<dbReference type="RefSeq" id="WP_377579391.1">
    <property type="nucleotide sequence ID" value="NZ_JBHTKA010000003.1"/>
</dbReference>
<dbReference type="EMBL" id="JBHTKA010000003">
    <property type="protein sequence ID" value="MFD1000086.1"/>
    <property type="molecule type" value="Genomic_DNA"/>
</dbReference>
<feature type="chain" id="PRO_5046754278" description="PKD domain-containing protein" evidence="1">
    <location>
        <begin position="22"/>
        <end position="472"/>
    </location>
</feature>
<keyword evidence="1" id="KW-0732">Signal</keyword>
<gene>
    <name evidence="2" type="ORF">ACFQ21_12255</name>
</gene>
<evidence type="ECO:0000313" key="2">
    <source>
        <dbReference type="EMBL" id="MFD1000086.1"/>
    </source>
</evidence>